<dbReference type="InterPro" id="IPR042206">
    <property type="entry name" value="CRISPR-assoc_Cas1_C"/>
</dbReference>
<dbReference type="InterPro" id="IPR050646">
    <property type="entry name" value="Cas1"/>
</dbReference>
<evidence type="ECO:0000256" key="8">
    <source>
        <dbReference type="ARBA" id="ARBA00023211"/>
    </source>
</evidence>
<evidence type="ECO:0000256" key="2">
    <source>
        <dbReference type="ARBA" id="ARBA00022723"/>
    </source>
</evidence>
<evidence type="ECO:0000256" key="7">
    <source>
        <dbReference type="ARBA" id="ARBA00023125"/>
    </source>
</evidence>
<evidence type="ECO:0000256" key="6">
    <source>
        <dbReference type="ARBA" id="ARBA00023118"/>
    </source>
</evidence>
<dbReference type="GO" id="GO:0043571">
    <property type="term" value="P:maintenance of CRISPR repeat elements"/>
    <property type="evidence" value="ECO:0007669"/>
    <property type="project" value="InterPro"/>
</dbReference>
<evidence type="ECO:0000256" key="5">
    <source>
        <dbReference type="ARBA" id="ARBA00022842"/>
    </source>
</evidence>
<keyword evidence="7" id="KW-0238">DNA-binding</keyword>
<keyword evidence="5" id="KW-0460">Magnesium</keyword>
<keyword evidence="8" id="KW-0464">Manganese</keyword>
<dbReference type="Pfam" id="PF01867">
    <property type="entry name" value="Cas_Cas1"/>
    <property type="match status" value="1"/>
</dbReference>
<keyword evidence="6" id="KW-0051">Antiviral defense</keyword>
<comment type="caution">
    <text evidence="9">The sequence shown here is derived from an EMBL/GenBank/DDBJ whole genome shotgun (WGS) entry which is preliminary data.</text>
</comment>
<dbReference type="GO" id="GO:0016787">
    <property type="term" value="F:hydrolase activity"/>
    <property type="evidence" value="ECO:0007669"/>
    <property type="project" value="UniProtKB-KW"/>
</dbReference>
<keyword evidence="4" id="KW-0378">Hydrolase</keyword>
<evidence type="ECO:0000313" key="9">
    <source>
        <dbReference type="EMBL" id="HEH35055.1"/>
    </source>
</evidence>
<evidence type="ECO:0000256" key="1">
    <source>
        <dbReference type="ARBA" id="ARBA00022722"/>
    </source>
</evidence>
<dbReference type="GO" id="GO:0003677">
    <property type="term" value="F:DNA binding"/>
    <property type="evidence" value="ECO:0007669"/>
    <property type="project" value="UniProtKB-KW"/>
</dbReference>
<reference evidence="9" key="1">
    <citation type="journal article" date="2020" name="mSystems">
        <title>Genome- and Community-Level Interaction Insights into Carbon Utilization and Element Cycling Functions of Hydrothermarchaeota in Hydrothermal Sediment.</title>
        <authorList>
            <person name="Zhou Z."/>
            <person name="Liu Y."/>
            <person name="Xu W."/>
            <person name="Pan J."/>
            <person name="Luo Z.H."/>
            <person name="Li M."/>
        </authorList>
    </citation>
    <scope>NUCLEOTIDE SEQUENCE [LARGE SCALE GENOMIC DNA]</scope>
    <source>
        <strain evidence="9">SpSt-26</strain>
    </source>
</reference>
<name>A0A7J2THL9_ARCFL</name>
<organism evidence="9">
    <name type="scientific">Archaeoglobus fulgidus</name>
    <dbReference type="NCBI Taxonomy" id="2234"/>
    <lineage>
        <taxon>Archaea</taxon>
        <taxon>Methanobacteriati</taxon>
        <taxon>Methanobacteriota</taxon>
        <taxon>Archaeoglobi</taxon>
        <taxon>Archaeoglobales</taxon>
        <taxon>Archaeoglobaceae</taxon>
        <taxon>Archaeoglobus</taxon>
    </lineage>
</organism>
<dbReference type="InterPro" id="IPR002729">
    <property type="entry name" value="CRISPR-assoc_Cas1"/>
</dbReference>
<dbReference type="EMBL" id="DSLA01000041">
    <property type="protein sequence ID" value="HEH35055.1"/>
    <property type="molecule type" value="Genomic_DNA"/>
</dbReference>
<evidence type="ECO:0000256" key="3">
    <source>
        <dbReference type="ARBA" id="ARBA00022759"/>
    </source>
</evidence>
<dbReference type="GO" id="GO:0051607">
    <property type="term" value="P:defense response to virus"/>
    <property type="evidence" value="ECO:0007669"/>
    <property type="project" value="UniProtKB-KW"/>
</dbReference>
<dbReference type="PANTHER" id="PTHR34353">
    <property type="entry name" value="CRISPR-ASSOCIATED ENDONUCLEASE CAS1 1"/>
    <property type="match status" value="1"/>
</dbReference>
<dbReference type="Gene3D" id="1.20.120.920">
    <property type="entry name" value="CRISPR-associated endonuclease Cas1, C-terminal domain"/>
    <property type="match status" value="1"/>
</dbReference>
<keyword evidence="2" id="KW-0479">Metal-binding</keyword>
<proteinExistence type="predicted"/>
<keyword evidence="1" id="KW-0540">Nuclease</keyword>
<evidence type="ECO:0000256" key="4">
    <source>
        <dbReference type="ARBA" id="ARBA00022801"/>
    </source>
</evidence>
<dbReference type="GO" id="GO:0046872">
    <property type="term" value="F:metal ion binding"/>
    <property type="evidence" value="ECO:0007669"/>
    <property type="project" value="UniProtKB-KW"/>
</dbReference>
<keyword evidence="3" id="KW-0255">Endonuclease</keyword>
<sequence length="115" mass="12837">MEAKEAIDKKFSALSTIDSDRIDDVRDQLLGIEGTASEIYWNAILIIPPDYLFSGRRGDQGPRFAQDIVNAMLNYGYAILHAECLKARRLSSCRQVGENLYSVRSHVVLQTADCG</sequence>
<dbReference type="PANTHER" id="PTHR34353:SF2">
    <property type="entry name" value="CRISPR-ASSOCIATED ENDONUCLEASE CAS1 1"/>
    <property type="match status" value="1"/>
</dbReference>
<accession>A0A7J2THL9</accession>
<dbReference type="AlphaFoldDB" id="A0A7J2THL9"/>
<dbReference type="GO" id="GO:0004519">
    <property type="term" value="F:endonuclease activity"/>
    <property type="evidence" value="ECO:0007669"/>
    <property type="project" value="UniProtKB-KW"/>
</dbReference>
<protein>
    <submittedName>
        <fullName evidence="9">Uncharacterized protein</fullName>
    </submittedName>
</protein>
<gene>
    <name evidence="9" type="ORF">ENP88_02645</name>
</gene>